<dbReference type="Proteomes" id="UP000828251">
    <property type="component" value="Unassembled WGS sequence"/>
</dbReference>
<evidence type="ECO:0000313" key="2">
    <source>
        <dbReference type="EMBL" id="KAH1106316.1"/>
    </source>
</evidence>
<dbReference type="EMBL" id="JAIQCV010000004">
    <property type="protein sequence ID" value="KAH1106316.1"/>
    <property type="molecule type" value="Genomic_DNA"/>
</dbReference>
<dbReference type="GO" id="GO:0003676">
    <property type="term" value="F:nucleic acid binding"/>
    <property type="evidence" value="ECO:0007669"/>
    <property type="project" value="InterPro"/>
</dbReference>
<dbReference type="GO" id="GO:0004523">
    <property type="term" value="F:RNA-DNA hybrid ribonuclease activity"/>
    <property type="evidence" value="ECO:0007669"/>
    <property type="project" value="InterPro"/>
</dbReference>
<gene>
    <name evidence="2" type="ORF">J1N35_010084</name>
</gene>
<dbReference type="InterPro" id="IPR036397">
    <property type="entry name" value="RNaseH_sf"/>
</dbReference>
<sequence length="662" mass="75347">MDIGYSKAQFTWKRGNLPETNIKKRLNRGVANDKWITLFPNGSIQHLPFSTSDHCPLLLNIKSACEHIRSPRFRFEAWWTMEESIEQVIGESWESSSGTIVEKLERLQSRLKKWACFNRSNKEGVKRRLTKELETLLEEERDDETLARIIDTEIHLNMEIDKDEMYWEQRARANWLQLADKNYAFFHKYASARKWANTISKLLLDYERETTEAIEIDETATLFFQELFTSNEVGDVRHLLTGIKERISCMVNEGLLSPFREKEVRVTLNGMGPTKALGPDGFPVLFFQSEGLSSLMRIAKEEGLLKGAKASRGGPEITHLLFADDCVLFGEATATSAMVLKDILKEYESCSGQCVNFNKSMIFYSSNTIKKIKKEVLSLLGVKSSSNLEKYLGLPNVVGKRKKESFQNLLDRVLARIDALLAKQGWRLVVNPDSLVAQVFKAKIFCSTLWAIWGDKNVRIHDKTNRSSQKIARYVNSYLNELDGVGKNIGKSSKVDIKWKHPPEQTVKINFDGAFNERNHHSTSGIVAKNSECLILLSTTEIHKGVASAFAAEAIACRRATQIGLNMQRSEIIIEGDLKSIIKKCMASELNKSKIGAYIYDIHKMKSKNRKLRFAYTPRSANVLAYILATETLRKREVTYMIGSVPSYAKQQARNESVREPD</sequence>
<dbReference type="InterPro" id="IPR012337">
    <property type="entry name" value="RNaseH-like_sf"/>
</dbReference>
<dbReference type="OrthoDB" id="418748at2759"/>
<dbReference type="PANTHER" id="PTHR47074:SF61">
    <property type="entry name" value="RNASE H TYPE-1 DOMAIN-CONTAINING PROTEIN"/>
    <property type="match status" value="1"/>
</dbReference>
<proteinExistence type="predicted"/>
<evidence type="ECO:0000259" key="1">
    <source>
        <dbReference type="Pfam" id="PF13456"/>
    </source>
</evidence>
<dbReference type="InterPro" id="IPR002156">
    <property type="entry name" value="RNaseH_domain"/>
</dbReference>
<dbReference type="SUPFAM" id="SSF53098">
    <property type="entry name" value="Ribonuclease H-like"/>
    <property type="match status" value="1"/>
</dbReference>
<protein>
    <recommendedName>
        <fullName evidence="1">RNase H type-1 domain-containing protein</fullName>
    </recommendedName>
</protein>
<dbReference type="CDD" id="cd06222">
    <property type="entry name" value="RNase_H_like"/>
    <property type="match status" value="1"/>
</dbReference>
<evidence type="ECO:0000313" key="3">
    <source>
        <dbReference type="Proteomes" id="UP000828251"/>
    </source>
</evidence>
<dbReference type="AlphaFoldDB" id="A0A9D3VZP9"/>
<reference evidence="2 3" key="1">
    <citation type="journal article" date="2021" name="Plant Biotechnol. J.">
        <title>Multi-omics assisted identification of the key and species-specific regulatory components of drought-tolerant mechanisms in Gossypium stocksii.</title>
        <authorList>
            <person name="Yu D."/>
            <person name="Ke L."/>
            <person name="Zhang D."/>
            <person name="Wu Y."/>
            <person name="Sun Y."/>
            <person name="Mei J."/>
            <person name="Sun J."/>
            <person name="Sun Y."/>
        </authorList>
    </citation>
    <scope>NUCLEOTIDE SEQUENCE [LARGE SCALE GENOMIC DNA]</scope>
    <source>
        <strain evidence="3">cv. E1</strain>
        <tissue evidence="2">Leaf</tissue>
    </source>
</reference>
<dbReference type="Pfam" id="PF13456">
    <property type="entry name" value="RVT_3"/>
    <property type="match status" value="1"/>
</dbReference>
<dbReference type="InterPro" id="IPR052929">
    <property type="entry name" value="RNase_H-like_EbsB-rel"/>
</dbReference>
<dbReference type="InterPro" id="IPR044730">
    <property type="entry name" value="RNase_H-like_dom_plant"/>
</dbReference>
<accession>A0A9D3VZP9</accession>
<organism evidence="2 3">
    <name type="scientific">Gossypium stocksii</name>
    <dbReference type="NCBI Taxonomy" id="47602"/>
    <lineage>
        <taxon>Eukaryota</taxon>
        <taxon>Viridiplantae</taxon>
        <taxon>Streptophyta</taxon>
        <taxon>Embryophyta</taxon>
        <taxon>Tracheophyta</taxon>
        <taxon>Spermatophyta</taxon>
        <taxon>Magnoliopsida</taxon>
        <taxon>eudicotyledons</taxon>
        <taxon>Gunneridae</taxon>
        <taxon>Pentapetalae</taxon>
        <taxon>rosids</taxon>
        <taxon>malvids</taxon>
        <taxon>Malvales</taxon>
        <taxon>Malvaceae</taxon>
        <taxon>Malvoideae</taxon>
        <taxon>Gossypium</taxon>
    </lineage>
</organism>
<name>A0A9D3VZP9_9ROSI</name>
<comment type="caution">
    <text evidence="2">The sequence shown here is derived from an EMBL/GenBank/DDBJ whole genome shotgun (WGS) entry which is preliminary data.</text>
</comment>
<dbReference type="Gene3D" id="3.30.420.10">
    <property type="entry name" value="Ribonuclease H-like superfamily/Ribonuclease H"/>
    <property type="match status" value="1"/>
</dbReference>
<dbReference type="PANTHER" id="PTHR47074">
    <property type="entry name" value="BNAC02G40300D PROTEIN"/>
    <property type="match status" value="1"/>
</dbReference>
<feature type="domain" description="RNase H type-1" evidence="1">
    <location>
        <begin position="510"/>
        <end position="631"/>
    </location>
</feature>
<keyword evidence="3" id="KW-1185">Reference proteome</keyword>